<dbReference type="AlphaFoldDB" id="A0A2G5UWB5"/>
<comment type="caution">
    <text evidence="2">The sequence shown here is derived from an EMBL/GenBank/DDBJ whole genome shotgun (WGS) entry which is preliminary data.</text>
</comment>
<proteinExistence type="predicted"/>
<dbReference type="EMBL" id="PDUG01000002">
    <property type="protein sequence ID" value="PIC43773.1"/>
    <property type="molecule type" value="Genomic_DNA"/>
</dbReference>
<keyword evidence="3" id="KW-1185">Reference proteome</keyword>
<feature type="compositionally biased region" description="Polar residues" evidence="1">
    <location>
        <begin position="47"/>
        <end position="62"/>
    </location>
</feature>
<feature type="region of interest" description="Disordered" evidence="1">
    <location>
        <begin position="1"/>
        <end position="75"/>
    </location>
</feature>
<evidence type="ECO:0000313" key="2">
    <source>
        <dbReference type="EMBL" id="PIC43773.1"/>
    </source>
</evidence>
<accession>A0A2G5UWB5</accession>
<evidence type="ECO:0000313" key="3">
    <source>
        <dbReference type="Proteomes" id="UP000230233"/>
    </source>
</evidence>
<organism evidence="2 3">
    <name type="scientific">Caenorhabditis nigoni</name>
    <dbReference type="NCBI Taxonomy" id="1611254"/>
    <lineage>
        <taxon>Eukaryota</taxon>
        <taxon>Metazoa</taxon>
        <taxon>Ecdysozoa</taxon>
        <taxon>Nematoda</taxon>
        <taxon>Chromadorea</taxon>
        <taxon>Rhabditida</taxon>
        <taxon>Rhabditina</taxon>
        <taxon>Rhabditomorpha</taxon>
        <taxon>Rhabditoidea</taxon>
        <taxon>Rhabditidae</taxon>
        <taxon>Peloderinae</taxon>
        <taxon>Caenorhabditis</taxon>
    </lineage>
</organism>
<dbReference type="Proteomes" id="UP000230233">
    <property type="component" value="Chromosome II"/>
</dbReference>
<name>A0A2G5UWB5_9PELO</name>
<reference evidence="3" key="1">
    <citation type="submission" date="2017-10" db="EMBL/GenBank/DDBJ databases">
        <title>Rapid genome shrinkage in a self-fertile nematode reveals novel sperm competition proteins.</title>
        <authorList>
            <person name="Yin D."/>
            <person name="Schwarz E.M."/>
            <person name="Thomas C.G."/>
            <person name="Felde R.L."/>
            <person name="Korf I.F."/>
            <person name="Cutter A.D."/>
            <person name="Schartner C.M."/>
            <person name="Ralston E.J."/>
            <person name="Meyer B.J."/>
            <person name="Haag E.S."/>
        </authorList>
    </citation>
    <scope>NUCLEOTIDE SEQUENCE [LARGE SCALE GENOMIC DNA]</scope>
    <source>
        <strain evidence="3">JU1422</strain>
    </source>
</reference>
<protein>
    <submittedName>
        <fullName evidence="2">Uncharacterized protein</fullName>
    </submittedName>
</protein>
<gene>
    <name evidence="2" type="primary">Cnig_chr_II.g4385</name>
    <name evidence="2" type="ORF">B9Z55_004385</name>
</gene>
<feature type="compositionally biased region" description="Basic and acidic residues" evidence="1">
    <location>
        <begin position="29"/>
        <end position="46"/>
    </location>
</feature>
<sequence length="75" mass="8599">MHHANIYPTSRKCGYQHEITEDIPSSPPKDNEKSEDVKKNKNDKKPIQSNYVSSQFNNSSDYLTGKKANSDEKKK</sequence>
<evidence type="ECO:0000256" key="1">
    <source>
        <dbReference type="SAM" id="MobiDB-lite"/>
    </source>
</evidence>